<feature type="chain" id="PRO_5043944681" evidence="1">
    <location>
        <begin position="26"/>
        <end position="126"/>
    </location>
</feature>
<dbReference type="AlphaFoldDB" id="A0AAV7PSS8"/>
<gene>
    <name evidence="2" type="ORF">NDU88_008309</name>
</gene>
<proteinExistence type="predicted"/>
<dbReference type="Proteomes" id="UP001066276">
    <property type="component" value="Chromosome 7"/>
</dbReference>
<dbReference type="EMBL" id="JANPWB010000011">
    <property type="protein sequence ID" value="KAJ1129949.1"/>
    <property type="molecule type" value="Genomic_DNA"/>
</dbReference>
<evidence type="ECO:0000256" key="1">
    <source>
        <dbReference type="SAM" id="SignalP"/>
    </source>
</evidence>
<evidence type="ECO:0000313" key="2">
    <source>
        <dbReference type="EMBL" id="KAJ1129949.1"/>
    </source>
</evidence>
<sequence>MMSRASSLLTHALYFCRFCIQITRAVFPQHPSVWRTPFKYGIDQERIVLQPEAAHRHPSSILLPKDPLKNQHAKLDQHVQKPKMTLPAPSCDPEVIDHDSDQPMWQKLQVSTLELWKDFWESGYQS</sequence>
<feature type="signal peptide" evidence="1">
    <location>
        <begin position="1"/>
        <end position="25"/>
    </location>
</feature>
<comment type="caution">
    <text evidence="2">The sequence shown here is derived from an EMBL/GenBank/DDBJ whole genome shotgun (WGS) entry which is preliminary data.</text>
</comment>
<keyword evidence="1" id="KW-0732">Signal</keyword>
<organism evidence="2 3">
    <name type="scientific">Pleurodeles waltl</name>
    <name type="common">Iberian ribbed newt</name>
    <dbReference type="NCBI Taxonomy" id="8319"/>
    <lineage>
        <taxon>Eukaryota</taxon>
        <taxon>Metazoa</taxon>
        <taxon>Chordata</taxon>
        <taxon>Craniata</taxon>
        <taxon>Vertebrata</taxon>
        <taxon>Euteleostomi</taxon>
        <taxon>Amphibia</taxon>
        <taxon>Batrachia</taxon>
        <taxon>Caudata</taxon>
        <taxon>Salamandroidea</taxon>
        <taxon>Salamandridae</taxon>
        <taxon>Pleurodelinae</taxon>
        <taxon>Pleurodeles</taxon>
    </lineage>
</organism>
<accession>A0AAV7PSS8</accession>
<evidence type="ECO:0000313" key="3">
    <source>
        <dbReference type="Proteomes" id="UP001066276"/>
    </source>
</evidence>
<protein>
    <submittedName>
        <fullName evidence="2">Uncharacterized protein</fullName>
    </submittedName>
</protein>
<keyword evidence="3" id="KW-1185">Reference proteome</keyword>
<reference evidence="2" key="1">
    <citation type="journal article" date="2022" name="bioRxiv">
        <title>Sequencing and chromosome-scale assembly of the giantPleurodeles waltlgenome.</title>
        <authorList>
            <person name="Brown T."/>
            <person name="Elewa A."/>
            <person name="Iarovenko S."/>
            <person name="Subramanian E."/>
            <person name="Araus A.J."/>
            <person name="Petzold A."/>
            <person name="Susuki M."/>
            <person name="Suzuki K.-i.T."/>
            <person name="Hayashi T."/>
            <person name="Toyoda A."/>
            <person name="Oliveira C."/>
            <person name="Osipova E."/>
            <person name="Leigh N.D."/>
            <person name="Simon A."/>
            <person name="Yun M.H."/>
        </authorList>
    </citation>
    <scope>NUCLEOTIDE SEQUENCE</scope>
    <source>
        <strain evidence="2">20211129_DDA</strain>
        <tissue evidence="2">Liver</tissue>
    </source>
</reference>
<name>A0AAV7PSS8_PLEWA</name>